<evidence type="ECO:0000256" key="1">
    <source>
        <dbReference type="ARBA" id="ARBA00023125"/>
    </source>
</evidence>
<name>A0A169RYP3_9CORY</name>
<evidence type="ECO:0000256" key="2">
    <source>
        <dbReference type="PROSITE-ProRule" id="PRU00252"/>
    </source>
</evidence>
<dbReference type="EMBL" id="AP017369">
    <property type="protein sequence ID" value="BAU96178.1"/>
    <property type="molecule type" value="Genomic_DNA"/>
</dbReference>
<protein>
    <submittedName>
        <fullName evidence="3">Single-stranded DNA-binding protein</fullName>
    </submittedName>
</protein>
<dbReference type="GO" id="GO:0003697">
    <property type="term" value="F:single-stranded DNA binding"/>
    <property type="evidence" value="ECO:0007669"/>
    <property type="project" value="InterPro"/>
</dbReference>
<dbReference type="Gene3D" id="2.40.50.140">
    <property type="entry name" value="Nucleic acid-binding proteins"/>
    <property type="match status" value="1"/>
</dbReference>
<proteinExistence type="predicted"/>
<dbReference type="RefSeq" id="WP_096456490.1">
    <property type="nucleotide sequence ID" value="NZ_AP017369.1"/>
</dbReference>
<dbReference type="CDD" id="cd04496">
    <property type="entry name" value="SSB_OBF"/>
    <property type="match status" value="1"/>
</dbReference>
<evidence type="ECO:0000313" key="3">
    <source>
        <dbReference type="EMBL" id="BAU96178.1"/>
    </source>
</evidence>
<dbReference type="InterPro" id="IPR000424">
    <property type="entry name" value="Primosome_PriB/ssb"/>
</dbReference>
<reference evidence="3 4" key="1">
    <citation type="submission" date="2016-02" db="EMBL/GenBank/DDBJ databases">
        <title>Corynebacterium glutamicum N24 whole genome sequencing project.</title>
        <authorList>
            <person name="Matsutani M."/>
            <person name="Nangtapong N."/>
            <person name="Yakushi T."/>
            <person name="Matsushita K."/>
        </authorList>
    </citation>
    <scope>NUCLEOTIDE SEQUENCE [LARGE SCALE GENOMIC DNA]</scope>
    <source>
        <strain evidence="3 4">N24</strain>
    </source>
</reference>
<dbReference type="AlphaFoldDB" id="A0A169RYP3"/>
<dbReference type="Proteomes" id="UP000218244">
    <property type="component" value="Chromosome"/>
</dbReference>
<keyword evidence="4" id="KW-1185">Reference proteome</keyword>
<evidence type="ECO:0000313" key="4">
    <source>
        <dbReference type="Proteomes" id="UP000218244"/>
    </source>
</evidence>
<dbReference type="PROSITE" id="PS50935">
    <property type="entry name" value="SSB"/>
    <property type="match status" value="1"/>
</dbReference>
<accession>A0A169RYP3</accession>
<dbReference type="InterPro" id="IPR012340">
    <property type="entry name" value="NA-bd_OB-fold"/>
</dbReference>
<organism evidence="3 4">
    <name type="scientific">Corynebacterium suranareeae</name>
    <dbReference type="NCBI Taxonomy" id="2506452"/>
    <lineage>
        <taxon>Bacteria</taxon>
        <taxon>Bacillati</taxon>
        <taxon>Actinomycetota</taxon>
        <taxon>Actinomycetes</taxon>
        <taxon>Mycobacteriales</taxon>
        <taxon>Corynebacteriaceae</taxon>
        <taxon>Corynebacterium</taxon>
    </lineage>
</organism>
<sequence length="208" mass="22443">MSANPSNNFNVIGRLAADPKIFSNPDGSRNIQITLYATNNFANRNGVYEDSIVPLTQFYSASKEGNGIYTHLKEGDQVAVNGYIHQDQFIDKTTGAKRYELNLSIDSIQPLETKSAADARRARKQVVEANKAQAAAQQAPAPVQQFAAQDAPQYAGNPFAGLAQTQGPVAAQVAPQPQYVNDPYVQPQAGFVAPAPVAPQVEIDPRFI</sequence>
<keyword evidence="1 2" id="KW-0238">DNA-binding</keyword>
<dbReference type="Pfam" id="PF00436">
    <property type="entry name" value="SSB"/>
    <property type="match status" value="1"/>
</dbReference>
<gene>
    <name evidence="3" type="ORF">N24_1916</name>
</gene>
<dbReference type="KEGG" id="csur:N24_1916"/>
<dbReference type="SUPFAM" id="SSF50249">
    <property type="entry name" value="Nucleic acid-binding proteins"/>
    <property type="match status" value="1"/>
</dbReference>